<dbReference type="PANTHER" id="PTHR10221">
    <property type="entry name" value="TRANSCRIPTION INITIATION FACTOR TFIID SUBUNIT 6"/>
    <property type="match status" value="1"/>
</dbReference>
<dbReference type="EMBL" id="CAJNOE010000006">
    <property type="protein sequence ID" value="CAF0717549.1"/>
    <property type="molecule type" value="Genomic_DNA"/>
</dbReference>
<evidence type="ECO:0000256" key="3">
    <source>
        <dbReference type="ARBA" id="ARBA00023015"/>
    </source>
</evidence>
<dbReference type="Gene3D" id="1.25.40.770">
    <property type="entry name" value="TAF6, C-terminal HEAT repeat domain"/>
    <property type="match status" value="1"/>
</dbReference>
<gene>
    <name evidence="7" type="ORF">IZO911_LOCUS1373</name>
</gene>
<dbReference type="GO" id="GO:0000124">
    <property type="term" value="C:SAGA complex"/>
    <property type="evidence" value="ECO:0007669"/>
    <property type="project" value="InterPro"/>
</dbReference>
<dbReference type="GO" id="GO:0005669">
    <property type="term" value="C:transcription factor TFIID complex"/>
    <property type="evidence" value="ECO:0007669"/>
    <property type="project" value="InterPro"/>
</dbReference>
<dbReference type="GO" id="GO:0016251">
    <property type="term" value="F:RNA polymerase II general transcription initiation factor activity"/>
    <property type="evidence" value="ECO:0007669"/>
    <property type="project" value="InterPro"/>
</dbReference>
<keyword evidence="4" id="KW-0804">Transcription</keyword>
<protein>
    <recommendedName>
        <fullName evidence="6">TAF6 C-terminal HEAT repeat domain-containing protein</fullName>
    </recommendedName>
</protein>
<dbReference type="GO" id="GO:0046695">
    <property type="term" value="C:SLIK (SAGA-like) complex"/>
    <property type="evidence" value="ECO:0007669"/>
    <property type="project" value="InterPro"/>
</dbReference>
<evidence type="ECO:0000256" key="2">
    <source>
        <dbReference type="ARBA" id="ARBA00007688"/>
    </source>
</evidence>
<evidence type="ECO:0000256" key="5">
    <source>
        <dbReference type="ARBA" id="ARBA00023242"/>
    </source>
</evidence>
<organism evidence="7 8">
    <name type="scientific">Adineta steineri</name>
    <dbReference type="NCBI Taxonomy" id="433720"/>
    <lineage>
        <taxon>Eukaryota</taxon>
        <taxon>Metazoa</taxon>
        <taxon>Spiralia</taxon>
        <taxon>Gnathifera</taxon>
        <taxon>Rotifera</taxon>
        <taxon>Eurotatoria</taxon>
        <taxon>Bdelloidea</taxon>
        <taxon>Adinetida</taxon>
        <taxon>Adinetidae</taxon>
        <taxon>Adineta</taxon>
    </lineage>
</organism>
<proteinExistence type="inferred from homology"/>
<evidence type="ECO:0000259" key="6">
    <source>
        <dbReference type="Pfam" id="PF07571"/>
    </source>
</evidence>
<dbReference type="InterPro" id="IPR037796">
    <property type="entry name" value="TAF6"/>
</dbReference>
<sequence length="366" mass="42787">MFDLLRYVCEFLFGSSLALSQESFEYLSTNLHIIVTQIIQQSFLITLRSKRIRLLGDDLQLVLKHRAISPLFGYCCSSTTNKDISIHLNETTTNISHQNKRFQLENISKKCIVSSDNIIVHVEWLARAGQQKCVQIKSSFFDKSLLNNEQRLYLSFLQSKTFNKEIQNSLRYDQIAINSILSYLIAWCRNNICDCLLHNYRLDKRRQLSYYLTIIDCLLENPSITINYYLHILSPIVINCLLYEFENDNLMDFDDTNKECVVNTDHIWLIRLLAARTCVKILQRSNFLIYDIFYIRIISRLIYSLTKTNTSSSIIYAILYLFEQLGCYASRTFLLPHLLDVDSSKIISSKSIQTILERIARMIVEI</sequence>
<feature type="domain" description="TAF6 C-terminal HEAT repeat" evidence="6">
    <location>
        <begin position="149"/>
        <end position="338"/>
    </location>
</feature>
<keyword evidence="3" id="KW-0805">Transcription regulation</keyword>
<dbReference type="AlphaFoldDB" id="A0A813M9X5"/>
<name>A0A813M9X5_9BILA</name>
<evidence type="ECO:0000313" key="7">
    <source>
        <dbReference type="EMBL" id="CAF0717549.1"/>
    </source>
</evidence>
<dbReference type="PANTHER" id="PTHR10221:SF9">
    <property type="entry name" value="TRANSCRIPTION INITIATION FACTOR TFIID SUBUNIT 6"/>
    <property type="match status" value="1"/>
</dbReference>
<evidence type="ECO:0000256" key="4">
    <source>
        <dbReference type="ARBA" id="ARBA00023163"/>
    </source>
</evidence>
<accession>A0A813M9X5</accession>
<dbReference type="GO" id="GO:0003713">
    <property type="term" value="F:transcription coactivator activity"/>
    <property type="evidence" value="ECO:0007669"/>
    <property type="project" value="TreeGrafter"/>
</dbReference>
<dbReference type="InterPro" id="IPR046344">
    <property type="entry name" value="TAF6_C_sf"/>
</dbReference>
<evidence type="ECO:0000313" key="8">
    <source>
        <dbReference type="Proteomes" id="UP000663860"/>
    </source>
</evidence>
<dbReference type="GO" id="GO:0051123">
    <property type="term" value="P:RNA polymerase II preinitiation complex assembly"/>
    <property type="evidence" value="ECO:0007669"/>
    <property type="project" value="TreeGrafter"/>
</dbReference>
<keyword evidence="5" id="KW-0539">Nucleus</keyword>
<dbReference type="Pfam" id="PF07571">
    <property type="entry name" value="TAF6_C"/>
    <property type="match status" value="1"/>
</dbReference>
<dbReference type="InterPro" id="IPR011442">
    <property type="entry name" value="TAF6_C"/>
</dbReference>
<comment type="similarity">
    <text evidence="2">Belongs to the TAF6 family.</text>
</comment>
<comment type="caution">
    <text evidence="7">The sequence shown here is derived from an EMBL/GenBank/DDBJ whole genome shotgun (WGS) entry which is preliminary data.</text>
</comment>
<evidence type="ECO:0000256" key="1">
    <source>
        <dbReference type="ARBA" id="ARBA00004123"/>
    </source>
</evidence>
<dbReference type="Proteomes" id="UP000663860">
    <property type="component" value="Unassembled WGS sequence"/>
</dbReference>
<comment type="subcellular location">
    <subcellularLocation>
        <location evidence="1">Nucleus</location>
    </subcellularLocation>
</comment>
<reference evidence="7" key="1">
    <citation type="submission" date="2021-02" db="EMBL/GenBank/DDBJ databases">
        <authorList>
            <person name="Nowell W R."/>
        </authorList>
    </citation>
    <scope>NUCLEOTIDE SEQUENCE</scope>
</reference>